<feature type="non-terminal residue" evidence="1">
    <location>
        <position position="1"/>
    </location>
</feature>
<feature type="non-terminal residue" evidence="1">
    <location>
        <position position="93"/>
    </location>
</feature>
<dbReference type="AlphaFoldDB" id="A0AAW5MZE5"/>
<name>A0AAW5MZE5_9ESCH</name>
<evidence type="ECO:0000313" key="1">
    <source>
        <dbReference type="EMBL" id="MCR6678840.1"/>
    </source>
</evidence>
<reference evidence="1" key="1">
    <citation type="submission" date="2022-07" db="EMBL/GenBank/DDBJ databases">
        <title>Diversity of ethanolamine utilization by human commensal Escherichia coli.</title>
        <authorList>
            <person name="Jubelin G."/>
        </authorList>
    </citation>
    <scope>NUCLEOTIDE SEQUENCE</scope>
    <source>
        <strain evidence="1">S1</strain>
    </source>
</reference>
<comment type="caution">
    <text evidence="1">The sequence shown here is derived from an EMBL/GenBank/DDBJ whole genome shotgun (WGS) entry which is preliminary data.</text>
</comment>
<proteinExistence type="predicted"/>
<dbReference type="EMBL" id="JANPXH010000495">
    <property type="protein sequence ID" value="MCR6678840.1"/>
    <property type="molecule type" value="Genomic_DNA"/>
</dbReference>
<protein>
    <submittedName>
        <fullName evidence="1">Uncharacterized protein</fullName>
    </submittedName>
</protein>
<accession>A0AAW5MZE5</accession>
<gene>
    <name evidence="1" type="ORF">NVV43_25390</name>
</gene>
<organism evidence="1 2">
    <name type="scientific">Escherichia marmotae</name>
    <dbReference type="NCBI Taxonomy" id="1499973"/>
    <lineage>
        <taxon>Bacteria</taxon>
        <taxon>Pseudomonadati</taxon>
        <taxon>Pseudomonadota</taxon>
        <taxon>Gammaproteobacteria</taxon>
        <taxon>Enterobacterales</taxon>
        <taxon>Enterobacteriaceae</taxon>
        <taxon>Escherichia</taxon>
    </lineage>
</organism>
<sequence length="93" mass="9427">DIGTYIACGNLSGVIDDSGALVVGLGELNDSGYSGVAILTDQGEQTDVSVYLTEKLSDAAGETADSLATGGDTEAVTDATMVDIKDFTYVPDS</sequence>
<dbReference type="Proteomes" id="UP001206878">
    <property type="component" value="Unassembled WGS sequence"/>
</dbReference>
<evidence type="ECO:0000313" key="2">
    <source>
        <dbReference type="Proteomes" id="UP001206878"/>
    </source>
</evidence>